<sequence>MQEGRCYVEGRERESGFHFKHQLQKPHKLFMLERIIQYSGIQPMDSQITEADDQVAAQNLTCWPVCWMQQIRCMITS</sequence>
<evidence type="ECO:0000313" key="2">
    <source>
        <dbReference type="Proteomes" id="UP001567538"/>
    </source>
</evidence>
<reference evidence="1 2" key="1">
    <citation type="submission" date="2024-06" db="EMBL/GenBank/DDBJ databases">
        <title>A chromosome level genome sequence of Diviner's sage (Salvia divinorum).</title>
        <authorList>
            <person name="Ford S.A."/>
            <person name="Ro D.-K."/>
            <person name="Ness R.W."/>
            <person name="Phillips M.A."/>
        </authorList>
    </citation>
    <scope>NUCLEOTIDE SEQUENCE [LARGE SCALE GENOMIC DNA]</scope>
    <source>
        <strain evidence="1">SAF-2024a</strain>
        <tissue evidence="1">Leaf</tissue>
    </source>
</reference>
<dbReference type="AlphaFoldDB" id="A0ABD1H9Y9"/>
<proteinExistence type="predicted"/>
<gene>
    <name evidence="1" type="ORF">AAHA92_13945</name>
</gene>
<keyword evidence="2" id="KW-1185">Reference proteome</keyword>
<comment type="caution">
    <text evidence="1">The sequence shown here is derived from an EMBL/GenBank/DDBJ whole genome shotgun (WGS) entry which is preliminary data.</text>
</comment>
<evidence type="ECO:0000313" key="1">
    <source>
        <dbReference type="EMBL" id="KAL1553245.1"/>
    </source>
</evidence>
<accession>A0ABD1H9Y9</accession>
<name>A0ABD1H9Y9_SALDI</name>
<protein>
    <submittedName>
        <fullName evidence="1">Uncharacterized protein</fullName>
    </submittedName>
</protein>
<organism evidence="1 2">
    <name type="scientific">Salvia divinorum</name>
    <name type="common">Maria pastora</name>
    <name type="synonym">Diviner's sage</name>
    <dbReference type="NCBI Taxonomy" id="28513"/>
    <lineage>
        <taxon>Eukaryota</taxon>
        <taxon>Viridiplantae</taxon>
        <taxon>Streptophyta</taxon>
        <taxon>Embryophyta</taxon>
        <taxon>Tracheophyta</taxon>
        <taxon>Spermatophyta</taxon>
        <taxon>Magnoliopsida</taxon>
        <taxon>eudicotyledons</taxon>
        <taxon>Gunneridae</taxon>
        <taxon>Pentapetalae</taxon>
        <taxon>asterids</taxon>
        <taxon>lamiids</taxon>
        <taxon>Lamiales</taxon>
        <taxon>Lamiaceae</taxon>
        <taxon>Nepetoideae</taxon>
        <taxon>Mentheae</taxon>
        <taxon>Salviinae</taxon>
        <taxon>Salvia</taxon>
        <taxon>Salvia subgen. Calosphace</taxon>
    </lineage>
</organism>
<dbReference type="EMBL" id="JBEAFC010000006">
    <property type="protein sequence ID" value="KAL1553245.1"/>
    <property type="molecule type" value="Genomic_DNA"/>
</dbReference>
<dbReference type="Proteomes" id="UP001567538">
    <property type="component" value="Unassembled WGS sequence"/>
</dbReference>